<dbReference type="GO" id="GO:0005829">
    <property type="term" value="C:cytosol"/>
    <property type="evidence" value="ECO:0007669"/>
    <property type="project" value="TreeGrafter"/>
</dbReference>
<evidence type="ECO:0000313" key="2">
    <source>
        <dbReference type="EMBL" id="ROR28426.1"/>
    </source>
</evidence>
<dbReference type="GO" id="GO:0003700">
    <property type="term" value="F:DNA-binding transcription factor activity"/>
    <property type="evidence" value="ECO:0007669"/>
    <property type="project" value="TreeGrafter"/>
</dbReference>
<dbReference type="RefSeq" id="WP_123608938.1">
    <property type="nucleotide sequence ID" value="NZ_RJVG01000004.1"/>
</dbReference>
<dbReference type="EMBL" id="RJVG01000004">
    <property type="protein sequence ID" value="ROR28426.1"/>
    <property type="molecule type" value="Genomic_DNA"/>
</dbReference>
<dbReference type="PROSITE" id="PS51197">
    <property type="entry name" value="HTH_RRF2_2"/>
    <property type="match status" value="1"/>
</dbReference>
<organism evidence="2 3">
    <name type="scientific">Mobilisporobacter senegalensis</name>
    <dbReference type="NCBI Taxonomy" id="1329262"/>
    <lineage>
        <taxon>Bacteria</taxon>
        <taxon>Bacillati</taxon>
        <taxon>Bacillota</taxon>
        <taxon>Clostridia</taxon>
        <taxon>Lachnospirales</taxon>
        <taxon>Lachnospiraceae</taxon>
        <taxon>Mobilisporobacter</taxon>
    </lineage>
</organism>
<dbReference type="PROSITE" id="PS01332">
    <property type="entry name" value="HTH_RRF2_1"/>
    <property type="match status" value="1"/>
</dbReference>
<dbReference type="PANTHER" id="PTHR33221">
    <property type="entry name" value="WINGED HELIX-TURN-HELIX TRANSCRIPTIONAL REGULATOR, RRF2 FAMILY"/>
    <property type="match status" value="1"/>
</dbReference>
<dbReference type="Gene3D" id="1.10.10.10">
    <property type="entry name" value="Winged helix-like DNA-binding domain superfamily/Winged helix DNA-binding domain"/>
    <property type="match status" value="1"/>
</dbReference>
<dbReference type="Proteomes" id="UP000273083">
    <property type="component" value="Unassembled WGS sequence"/>
</dbReference>
<dbReference type="InterPro" id="IPR000944">
    <property type="entry name" value="Tscrpt_reg_Rrf2"/>
</dbReference>
<name>A0A3N1XP65_9FIRM</name>
<sequence>MKVSTKGRYGLRALVDLTINSKDKHVSLVEIANRQNISLNYLEQVFGTLRKAGIVKSIKGAQGGYVLADSPENIKISTILTTLEGEFSIVDEGDSDKQLDSIQLAVKALVWDKINENVNYYLENTTLEDIANEHRRLNGTESYMYFI</sequence>
<reference evidence="2 3" key="1">
    <citation type="submission" date="2018-11" db="EMBL/GenBank/DDBJ databases">
        <title>Genomic Encyclopedia of Type Strains, Phase IV (KMG-IV): sequencing the most valuable type-strain genomes for metagenomic binning, comparative biology and taxonomic classification.</title>
        <authorList>
            <person name="Goeker M."/>
        </authorList>
    </citation>
    <scope>NUCLEOTIDE SEQUENCE [LARGE SCALE GENOMIC DNA]</scope>
    <source>
        <strain evidence="2 3">DSM 26537</strain>
    </source>
</reference>
<keyword evidence="1" id="KW-0238">DNA-binding</keyword>
<dbReference type="InterPro" id="IPR036390">
    <property type="entry name" value="WH_DNA-bd_sf"/>
</dbReference>
<dbReference type="GO" id="GO:0003677">
    <property type="term" value="F:DNA binding"/>
    <property type="evidence" value="ECO:0007669"/>
    <property type="project" value="UniProtKB-KW"/>
</dbReference>
<comment type="caution">
    <text evidence="2">The sequence shown here is derived from an EMBL/GenBank/DDBJ whole genome shotgun (WGS) entry which is preliminary data.</text>
</comment>
<protein>
    <submittedName>
        <fullName evidence="2">BadM/Rrf2 family transcriptional regulator</fullName>
    </submittedName>
</protein>
<dbReference type="Pfam" id="PF02082">
    <property type="entry name" value="Rrf2"/>
    <property type="match status" value="1"/>
</dbReference>
<gene>
    <name evidence="2" type="ORF">EDD66_1046</name>
</gene>
<evidence type="ECO:0000256" key="1">
    <source>
        <dbReference type="ARBA" id="ARBA00023125"/>
    </source>
</evidence>
<dbReference type="OrthoDB" id="9808360at2"/>
<accession>A0A3N1XP65</accession>
<dbReference type="InterPro" id="IPR030489">
    <property type="entry name" value="TR_Rrf2-type_CS"/>
</dbReference>
<keyword evidence="3" id="KW-1185">Reference proteome</keyword>
<dbReference type="AlphaFoldDB" id="A0A3N1XP65"/>
<proteinExistence type="predicted"/>
<dbReference type="PANTHER" id="PTHR33221:SF5">
    <property type="entry name" value="HTH-TYPE TRANSCRIPTIONAL REGULATOR ISCR"/>
    <property type="match status" value="1"/>
</dbReference>
<evidence type="ECO:0000313" key="3">
    <source>
        <dbReference type="Proteomes" id="UP000273083"/>
    </source>
</evidence>
<dbReference type="SUPFAM" id="SSF46785">
    <property type="entry name" value="Winged helix' DNA-binding domain"/>
    <property type="match status" value="1"/>
</dbReference>
<dbReference type="NCBIfam" id="TIGR00738">
    <property type="entry name" value="rrf2_super"/>
    <property type="match status" value="1"/>
</dbReference>
<dbReference type="InterPro" id="IPR036388">
    <property type="entry name" value="WH-like_DNA-bd_sf"/>
</dbReference>